<feature type="domain" description="TB" evidence="10">
    <location>
        <begin position="243"/>
        <end position="288"/>
    </location>
</feature>
<keyword evidence="3 8" id="KW-0245">EGF-like domain</keyword>
<dbReference type="PANTHER" id="PTHR24039">
    <property type="entry name" value="FIBRILLIN-RELATED"/>
    <property type="match status" value="1"/>
</dbReference>
<dbReference type="InterPro" id="IPR000742">
    <property type="entry name" value="EGF"/>
</dbReference>
<feature type="domain" description="EGF-like" evidence="9">
    <location>
        <begin position="155"/>
        <end position="196"/>
    </location>
</feature>
<dbReference type="EMBL" id="CAUEEQ010009883">
    <property type="protein sequence ID" value="CAJ0933888.1"/>
    <property type="molecule type" value="Genomic_DNA"/>
</dbReference>
<dbReference type="Pfam" id="PF00683">
    <property type="entry name" value="TB"/>
    <property type="match status" value="1"/>
</dbReference>
<dbReference type="Proteomes" id="UP001176940">
    <property type="component" value="Unassembled WGS sequence"/>
</dbReference>
<evidence type="ECO:0000256" key="3">
    <source>
        <dbReference type="ARBA" id="ARBA00022536"/>
    </source>
</evidence>
<feature type="domain" description="EGF-like" evidence="9">
    <location>
        <begin position="289"/>
        <end position="330"/>
    </location>
</feature>
<keyword evidence="7" id="KW-0325">Glycoprotein</keyword>
<evidence type="ECO:0000313" key="11">
    <source>
        <dbReference type="EMBL" id="CAJ0933888.1"/>
    </source>
</evidence>
<dbReference type="SUPFAM" id="SSF57184">
    <property type="entry name" value="Growth factor receptor domain"/>
    <property type="match status" value="2"/>
</dbReference>
<evidence type="ECO:0000256" key="8">
    <source>
        <dbReference type="PROSITE-ProRule" id="PRU00076"/>
    </source>
</evidence>
<dbReference type="InterPro" id="IPR049883">
    <property type="entry name" value="NOTCH1_EGF-like"/>
</dbReference>
<feature type="domain" description="EGF-like" evidence="9">
    <location>
        <begin position="331"/>
        <end position="369"/>
    </location>
</feature>
<name>A0ABN9L5Q6_9NEOB</name>
<evidence type="ECO:0000256" key="4">
    <source>
        <dbReference type="ARBA" id="ARBA00022729"/>
    </source>
</evidence>
<evidence type="ECO:0000313" key="12">
    <source>
        <dbReference type="Proteomes" id="UP001176940"/>
    </source>
</evidence>
<evidence type="ECO:0000256" key="2">
    <source>
        <dbReference type="ARBA" id="ARBA00022530"/>
    </source>
</evidence>
<dbReference type="PROSITE" id="PS00010">
    <property type="entry name" value="ASX_HYDROXYL"/>
    <property type="match status" value="9"/>
</dbReference>
<gene>
    <name evidence="11" type="ORF">RIMI_LOCUS5695813</name>
</gene>
<dbReference type="InterPro" id="IPR001881">
    <property type="entry name" value="EGF-like_Ca-bd_dom"/>
</dbReference>
<dbReference type="InterPro" id="IPR018097">
    <property type="entry name" value="EGF_Ca-bd_CS"/>
</dbReference>
<feature type="domain" description="EGF-like" evidence="9">
    <location>
        <begin position="31"/>
        <end position="72"/>
    </location>
</feature>
<comment type="caution">
    <text evidence="8">Lacks conserved residue(s) required for the propagation of feature annotation.</text>
</comment>
<dbReference type="PROSITE" id="PS01186">
    <property type="entry name" value="EGF_2"/>
    <property type="match status" value="3"/>
</dbReference>
<protein>
    <recommendedName>
        <fullName evidence="13">Fibrillin 1</fullName>
    </recommendedName>
</protein>
<sequence>MKILQYVIDYILDLKIALATHPSIVNLHRSNVDECADNVNLCDNGHCLNAPGGYRCECEMGFTPTEDSKACQDIDECTFQNICVFGTCQNLPGMFRCVCDDGYELDRSGGNCTDVNECADPVNCINGLCVNTPGSYLCNCPQDFELNPTGVGCVDIDECQELPGLCQGGNCVNTFGSFQCECPLGYYLNEETRICEDIDECSAHIGICGPGTCYNTLGNYTCVCPPEYMQVNGGNNCMDMRKSVCYRNYNDTCENELSTNMTKKMCCCSYNIGKAWNKPCEPCPVPASHIDECSEIPAICTNGVCINQIGSFRCECPMGFSYNNILLICEDIDECSSGENLCQINADCINIPGSYRCECSSGYKLSPSGACVGRNECNEIPNVCSHGTCVDTTGSYICICHNGFKASADQTMCMDIDECDRQPCGNGTCKNTVGSYNCLCFPGFELTHNNDCIGNTLMNVTMSQTSAYLELAQTLLEASSAYVLLDLSYQTMDVVALTPVKVSALPDLIMENVPFLKPSTPQKQGAAAARCPAKAGVIHVSLPTGIKW</sequence>
<evidence type="ECO:0000256" key="6">
    <source>
        <dbReference type="ARBA" id="ARBA00023157"/>
    </source>
</evidence>
<evidence type="ECO:0000256" key="1">
    <source>
        <dbReference type="ARBA" id="ARBA00004498"/>
    </source>
</evidence>
<keyword evidence="2" id="KW-0964">Secreted</keyword>
<evidence type="ECO:0000256" key="5">
    <source>
        <dbReference type="ARBA" id="ARBA00022737"/>
    </source>
</evidence>
<reference evidence="11" key="1">
    <citation type="submission" date="2023-07" db="EMBL/GenBank/DDBJ databases">
        <authorList>
            <person name="Stuckert A."/>
        </authorList>
    </citation>
    <scope>NUCLEOTIDE SEQUENCE</scope>
</reference>
<dbReference type="PANTHER" id="PTHR24039:SF52">
    <property type="entry name" value="EGF-LIKE DOMAIN-CONTAINING PROTEIN"/>
    <property type="match status" value="1"/>
</dbReference>
<keyword evidence="6 8" id="KW-1015">Disulfide bond</keyword>
<keyword evidence="5" id="KW-0677">Repeat</keyword>
<dbReference type="SMART" id="SM00181">
    <property type="entry name" value="EGF"/>
    <property type="match status" value="9"/>
</dbReference>
<dbReference type="SMART" id="SM00179">
    <property type="entry name" value="EGF_CA"/>
    <property type="match status" value="9"/>
</dbReference>
<evidence type="ECO:0000256" key="7">
    <source>
        <dbReference type="ARBA" id="ARBA00023180"/>
    </source>
</evidence>
<organism evidence="11 12">
    <name type="scientific">Ranitomeya imitator</name>
    <name type="common">mimic poison frog</name>
    <dbReference type="NCBI Taxonomy" id="111125"/>
    <lineage>
        <taxon>Eukaryota</taxon>
        <taxon>Metazoa</taxon>
        <taxon>Chordata</taxon>
        <taxon>Craniata</taxon>
        <taxon>Vertebrata</taxon>
        <taxon>Euteleostomi</taxon>
        <taxon>Amphibia</taxon>
        <taxon>Batrachia</taxon>
        <taxon>Anura</taxon>
        <taxon>Neobatrachia</taxon>
        <taxon>Hyloidea</taxon>
        <taxon>Dendrobatidae</taxon>
        <taxon>Dendrobatinae</taxon>
        <taxon>Ranitomeya</taxon>
    </lineage>
</organism>
<evidence type="ECO:0008006" key="13">
    <source>
        <dbReference type="Google" id="ProtNLM"/>
    </source>
</evidence>
<feature type="domain" description="EGF-like" evidence="9">
    <location>
        <begin position="373"/>
        <end position="410"/>
    </location>
</feature>
<dbReference type="CDD" id="cd00054">
    <property type="entry name" value="EGF_CA"/>
    <property type="match status" value="8"/>
</dbReference>
<dbReference type="SUPFAM" id="SSF57581">
    <property type="entry name" value="TB module/8-cys domain"/>
    <property type="match status" value="1"/>
</dbReference>
<dbReference type="Pfam" id="PF07645">
    <property type="entry name" value="EGF_CA"/>
    <property type="match status" value="9"/>
</dbReference>
<feature type="domain" description="EGF-like" evidence="9">
    <location>
        <begin position="415"/>
        <end position="450"/>
    </location>
</feature>
<dbReference type="InterPro" id="IPR000152">
    <property type="entry name" value="EGF-type_Asp/Asn_hydroxyl_site"/>
</dbReference>
<dbReference type="PROSITE" id="PS01187">
    <property type="entry name" value="EGF_CA"/>
    <property type="match status" value="3"/>
</dbReference>
<proteinExistence type="predicted"/>
<accession>A0ABN9L5Q6</accession>
<dbReference type="Gene3D" id="2.10.25.10">
    <property type="entry name" value="Laminin"/>
    <property type="match status" value="9"/>
</dbReference>
<comment type="subcellular location">
    <subcellularLocation>
        <location evidence="1">Secreted</location>
        <location evidence="1">Extracellular space</location>
        <location evidence="1">Extracellular matrix</location>
    </subcellularLocation>
</comment>
<evidence type="ECO:0000259" key="10">
    <source>
        <dbReference type="PROSITE" id="PS51364"/>
    </source>
</evidence>
<dbReference type="InterPro" id="IPR036773">
    <property type="entry name" value="TB_dom_sf"/>
</dbReference>
<dbReference type="InterPro" id="IPR017878">
    <property type="entry name" value="TB_dom"/>
</dbReference>
<dbReference type="PROSITE" id="PS50026">
    <property type="entry name" value="EGF_3"/>
    <property type="match status" value="9"/>
</dbReference>
<evidence type="ECO:0000259" key="9">
    <source>
        <dbReference type="PROSITE" id="PS50026"/>
    </source>
</evidence>
<dbReference type="Gene3D" id="3.90.290.10">
    <property type="entry name" value="TGF-beta binding (TB) domain"/>
    <property type="match status" value="1"/>
</dbReference>
<keyword evidence="2" id="KW-0272">Extracellular matrix</keyword>
<dbReference type="SUPFAM" id="SSF57196">
    <property type="entry name" value="EGF/Laminin"/>
    <property type="match status" value="3"/>
</dbReference>
<comment type="caution">
    <text evidence="11">The sequence shown here is derived from an EMBL/GenBank/DDBJ whole genome shotgun (WGS) entry which is preliminary data.</text>
</comment>
<feature type="domain" description="EGF-like" evidence="9">
    <location>
        <begin position="197"/>
        <end position="234"/>
    </location>
</feature>
<feature type="disulfide bond" evidence="8">
    <location>
        <begin position="419"/>
        <end position="429"/>
    </location>
</feature>
<keyword evidence="4" id="KW-0732">Signal</keyword>
<feature type="domain" description="EGF-like" evidence="9">
    <location>
        <begin position="73"/>
        <end position="109"/>
    </location>
</feature>
<feature type="domain" description="EGF-like" evidence="9">
    <location>
        <begin position="114"/>
        <end position="154"/>
    </location>
</feature>
<dbReference type="InterPro" id="IPR009030">
    <property type="entry name" value="Growth_fac_rcpt_cys_sf"/>
</dbReference>
<keyword evidence="12" id="KW-1185">Reference proteome</keyword>
<dbReference type="PROSITE" id="PS51364">
    <property type="entry name" value="TB"/>
    <property type="match status" value="1"/>
</dbReference>